<gene>
    <name evidence="13" type="ORF">NITHO_2360005</name>
</gene>
<evidence type="ECO:0000256" key="4">
    <source>
        <dbReference type="ARBA" id="ARBA00022737"/>
    </source>
</evidence>
<evidence type="ECO:0000256" key="6">
    <source>
        <dbReference type="ARBA" id="ARBA00023122"/>
    </source>
</evidence>
<evidence type="ECO:0000256" key="2">
    <source>
        <dbReference type="ARBA" id="ARBA00022475"/>
    </source>
</evidence>
<evidence type="ECO:0008006" key="15">
    <source>
        <dbReference type="Google" id="ProtNLM"/>
    </source>
</evidence>
<evidence type="ECO:0000313" key="14">
    <source>
        <dbReference type="Proteomes" id="UP000004221"/>
    </source>
</evidence>
<dbReference type="SMART" id="SM01091">
    <property type="entry name" value="CorC_HlyC"/>
    <property type="match status" value="1"/>
</dbReference>
<reference evidence="13 14" key="1">
    <citation type="journal article" date="2012" name="ISME J.">
        <title>Nitrification expanded: discovery, physiology and genomics of a nitrite-oxidizing bacterium from the phylum Chloroflexi.</title>
        <authorList>
            <person name="Sorokin D.Y."/>
            <person name="Lucker S."/>
            <person name="Vejmelkova D."/>
            <person name="Kostrikina N.A."/>
            <person name="Kleerebezem R."/>
            <person name="Rijpstra W.I."/>
            <person name="Damste J.S."/>
            <person name="Le Paslier D."/>
            <person name="Muyzer G."/>
            <person name="Wagner M."/>
            <person name="van Loosdrecht M.C."/>
            <person name="Daims H."/>
        </authorList>
    </citation>
    <scope>NUCLEOTIDE SEQUENCE [LARGE SCALE GENOMIC DNA]</scope>
    <source>
        <strain evidence="14">none</strain>
    </source>
</reference>
<organism evidence="13 14">
    <name type="scientific">Nitrolancea hollandica Lb</name>
    <dbReference type="NCBI Taxonomy" id="1129897"/>
    <lineage>
        <taxon>Bacteria</taxon>
        <taxon>Pseudomonadati</taxon>
        <taxon>Thermomicrobiota</taxon>
        <taxon>Thermomicrobia</taxon>
        <taxon>Sphaerobacterales</taxon>
        <taxon>Sphaerobacterineae</taxon>
        <taxon>Sphaerobacteraceae</taxon>
        <taxon>Nitrolancea</taxon>
    </lineage>
</organism>
<dbReference type="InterPro" id="IPR044751">
    <property type="entry name" value="Ion_transp-like_CBS"/>
</dbReference>
<evidence type="ECO:0000256" key="7">
    <source>
        <dbReference type="ARBA" id="ARBA00023136"/>
    </source>
</evidence>
<dbReference type="InterPro" id="IPR051676">
    <property type="entry name" value="UPF0053_domain"/>
</dbReference>
<dbReference type="Pfam" id="PF00571">
    <property type="entry name" value="CBS"/>
    <property type="match status" value="2"/>
</dbReference>
<proteinExistence type="predicted"/>
<dbReference type="PANTHER" id="PTHR43099">
    <property type="entry name" value="UPF0053 PROTEIN YRKA"/>
    <property type="match status" value="1"/>
</dbReference>
<dbReference type="PROSITE" id="PS51371">
    <property type="entry name" value="CBS"/>
    <property type="match status" value="2"/>
</dbReference>
<dbReference type="Gene3D" id="3.30.465.10">
    <property type="match status" value="1"/>
</dbReference>
<feature type="transmembrane region" description="Helical" evidence="10">
    <location>
        <begin position="143"/>
        <end position="166"/>
    </location>
</feature>
<dbReference type="PANTHER" id="PTHR43099:SF5">
    <property type="entry name" value="HLYC_CORC FAMILY TRANSPORTER"/>
    <property type="match status" value="1"/>
</dbReference>
<keyword evidence="2" id="KW-1003">Cell membrane</keyword>
<dbReference type="OrthoDB" id="9798188at2"/>
<sequence>MDAITSRQLILLGVVFLLIFINAFFVAAEFSLVTARRTRIEQMAARGNRLAGVVLRAMDNPNIFISAAQIGITMASLGIGWLGEPAVASLFDGLFTYLPASWRGFASHTVAVIIAFTLITLFEVILGEQVPKMIAIQRAERTVLLTAQLTHLVSIIFRPIIFVIYWTTETLLRPFGLQYHAESHLVYTVEELEMLVAASEEKGEIEASEREMIERLLTFADVTAHMVMVPRTEMVAIPVTITLPELMETIAREGRSRYPIYSGTLDDIIGVLHSKDLFKFLVFTPEAQFNVRKISREVLNVPESLPIDQLLMRMKSRRIHVAIVIDEYGGTAGMITLEDLMERIVGEVQDEFEPPEIYIEQLPNGDALINGLVLIEDVNEQFGLNLSTEDVDTIGGYVFGRLGRKPEIGDTVRVDGYTFRVEALDGLRISRLYMTRTSKVPSTPSESGGD</sequence>
<keyword evidence="5 9" id="KW-1133">Transmembrane helix</keyword>
<evidence type="ECO:0000256" key="8">
    <source>
        <dbReference type="PROSITE-ProRule" id="PRU00703"/>
    </source>
</evidence>
<dbReference type="Pfam" id="PF01595">
    <property type="entry name" value="CNNM"/>
    <property type="match status" value="1"/>
</dbReference>
<evidence type="ECO:0000313" key="13">
    <source>
        <dbReference type="EMBL" id="CCF83513.1"/>
    </source>
</evidence>
<evidence type="ECO:0000256" key="9">
    <source>
        <dbReference type="PROSITE-ProRule" id="PRU01193"/>
    </source>
</evidence>
<dbReference type="Proteomes" id="UP000004221">
    <property type="component" value="Unassembled WGS sequence"/>
</dbReference>
<dbReference type="InterPro" id="IPR002550">
    <property type="entry name" value="CNNM"/>
</dbReference>
<dbReference type="Gene3D" id="3.10.580.10">
    <property type="entry name" value="CBS-domain"/>
    <property type="match status" value="1"/>
</dbReference>
<protein>
    <recommendedName>
        <fullName evidence="15">HlyC/CorC family transporter</fullName>
    </recommendedName>
</protein>
<dbReference type="InterPro" id="IPR005170">
    <property type="entry name" value="Transptr-assoc_dom"/>
</dbReference>
<dbReference type="AlphaFoldDB" id="I4EFQ1"/>
<keyword evidence="14" id="KW-1185">Reference proteome</keyword>
<dbReference type="InterPro" id="IPR046342">
    <property type="entry name" value="CBS_dom_sf"/>
</dbReference>
<keyword evidence="7 9" id="KW-0472">Membrane</keyword>
<feature type="domain" description="CNNM transmembrane" evidence="12">
    <location>
        <begin position="4"/>
        <end position="209"/>
    </location>
</feature>
<keyword evidence="4" id="KW-0677">Repeat</keyword>
<comment type="caution">
    <text evidence="13">The sequence shown here is derived from an EMBL/GenBank/DDBJ whole genome shotgun (WGS) entry which is preliminary data.</text>
</comment>
<evidence type="ECO:0000256" key="5">
    <source>
        <dbReference type="ARBA" id="ARBA00022989"/>
    </source>
</evidence>
<keyword evidence="3 9" id="KW-0812">Transmembrane</keyword>
<evidence type="ECO:0000259" key="12">
    <source>
        <dbReference type="PROSITE" id="PS51846"/>
    </source>
</evidence>
<dbReference type="CDD" id="cd04590">
    <property type="entry name" value="CBS_pair_CorC_HlyC_assoc"/>
    <property type="match status" value="1"/>
</dbReference>
<feature type="domain" description="CBS" evidence="11">
    <location>
        <begin position="228"/>
        <end position="288"/>
    </location>
</feature>
<evidence type="ECO:0000256" key="3">
    <source>
        <dbReference type="ARBA" id="ARBA00022692"/>
    </source>
</evidence>
<feature type="transmembrane region" description="Helical" evidence="10">
    <location>
        <begin position="12"/>
        <end position="33"/>
    </location>
</feature>
<feature type="transmembrane region" description="Helical" evidence="10">
    <location>
        <begin position="102"/>
        <end position="122"/>
    </location>
</feature>
<evidence type="ECO:0000256" key="10">
    <source>
        <dbReference type="SAM" id="Phobius"/>
    </source>
</evidence>
<dbReference type="SUPFAM" id="SSF56176">
    <property type="entry name" value="FAD-binding/transporter-associated domain-like"/>
    <property type="match status" value="1"/>
</dbReference>
<dbReference type="FunFam" id="3.10.580.10:FF:000002">
    <property type="entry name" value="Magnesium/cobalt efflux protein CorC"/>
    <property type="match status" value="1"/>
</dbReference>
<feature type="transmembrane region" description="Helical" evidence="10">
    <location>
        <begin position="63"/>
        <end position="82"/>
    </location>
</feature>
<accession>I4EFQ1</accession>
<keyword evidence="6 8" id="KW-0129">CBS domain</keyword>
<dbReference type="EMBL" id="CAGS01000153">
    <property type="protein sequence ID" value="CCF83513.1"/>
    <property type="molecule type" value="Genomic_DNA"/>
</dbReference>
<dbReference type="InterPro" id="IPR000644">
    <property type="entry name" value="CBS_dom"/>
</dbReference>
<comment type="subcellular location">
    <subcellularLocation>
        <location evidence="1">Cell membrane</location>
        <topology evidence="1">Multi-pass membrane protein</topology>
    </subcellularLocation>
</comment>
<dbReference type="Pfam" id="PF03471">
    <property type="entry name" value="CorC_HlyC"/>
    <property type="match status" value="1"/>
</dbReference>
<evidence type="ECO:0000256" key="1">
    <source>
        <dbReference type="ARBA" id="ARBA00004651"/>
    </source>
</evidence>
<feature type="domain" description="CBS" evidence="11">
    <location>
        <begin position="294"/>
        <end position="351"/>
    </location>
</feature>
<dbReference type="GO" id="GO:0050660">
    <property type="term" value="F:flavin adenine dinucleotide binding"/>
    <property type="evidence" value="ECO:0007669"/>
    <property type="project" value="InterPro"/>
</dbReference>
<dbReference type="PROSITE" id="PS51846">
    <property type="entry name" value="CNNM"/>
    <property type="match status" value="1"/>
</dbReference>
<dbReference type="InterPro" id="IPR016169">
    <property type="entry name" value="FAD-bd_PCMH_sub2"/>
</dbReference>
<dbReference type="RefSeq" id="WP_008476789.1">
    <property type="nucleotide sequence ID" value="NZ_CAGS01000153.1"/>
</dbReference>
<dbReference type="GO" id="GO:0005886">
    <property type="term" value="C:plasma membrane"/>
    <property type="evidence" value="ECO:0007669"/>
    <property type="project" value="UniProtKB-SubCell"/>
</dbReference>
<dbReference type="InterPro" id="IPR036318">
    <property type="entry name" value="FAD-bd_PCMH-like_sf"/>
</dbReference>
<name>I4EFQ1_9BACT</name>
<dbReference type="SUPFAM" id="SSF54631">
    <property type="entry name" value="CBS-domain pair"/>
    <property type="match status" value="1"/>
</dbReference>
<evidence type="ECO:0000259" key="11">
    <source>
        <dbReference type="PROSITE" id="PS51371"/>
    </source>
</evidence>